<evidence type="ECO:0000313" key="4">
    <source>
        <dbReference type="EMBL" id="TCO71145.1"/>
    </source>
</evidence>
<dbReference type="Pfam" id="PF06904">
    <property type="entry name" value="Extensin-like_C"/>
    <property type="match status" value="1"/>
</dbReference>
<dbReference type="Proteomes" id="UP000295142">
    <property type="component" value="Unassembled WGS sequence"/>
</dbReference>
<keyword evidence="2" id="KW-0732">Signal</keyword>
<protein>
    <recommendedName>
        <fullName evidence="3">Extensin-like C-terminal domain-containing protein</fullName>
    </recommendedName>
</protein>
<proteinExistence type="predicted"/>
<keyword evidence="5" id="KW-1185">Reference proteome</keyword>
<dbReference type="AlphaFoldDB" id="A0A4R2KWR9"/>
<evidence type="ECO:0000256" key="2">
    <source>
        <dbReference type="SAM" id="SignalP"/>
    </source>
</evidence>
<dbReference type="EMBL" id="SLWW01000007">
    <property type="protein sequence ID" value="TCO71145.1"/>
    <property type="molecule type" value="Genomic_DNA"/>
</dbReference>
<evidence type="ECO:0000256" key="1">
    <source>
        <dbReference type="SAM" id="MobiDB-lite"/>
    </source>
</evidence>
<evidence type="ECO:0000259" key="3">
    <source>
        <dbReference type="Pfam" id="PF06904"/>
    </source>
</evidence>
<feature type="chain" id="PRO_5020465789" description="Extensin-like C-terminal domain-containing protein" evidence="2">
    <location>
        <begin position="22"/>
        <end position="283"/>
    </location>
</feature>
<accession>A0A4R2KWR9</accession>
<reference evidence="4 5" key="1">
    <citation type="submission" date="2019-03" db="EMBL/GenBank/DDBJ databases">
        <title>Genomic Encyclopedia of Type Strains, Phase IV (KMG-IV): sequencing the most valuable type-strain genomes for metagenomic binning, comparative biology and taxonomic classification.</title>
        <authorList>
            <person name="Goeker M."/>
        </authorList>
    </citation>
    <scope>NUCLEOTIDE SEQUENCE [LARGE SCALE GENOMIC DNA]</scope>
    <source>
        <strain evidence="4 5">DSM 4868</strain>
    </source>
</reference>
<feature type="domain" description="Extensin-like C-terminal" evidence="3">
    <location>
        <begin position="130"/>
        <end position="283"/>
    </location>
</feature>
<sequence>MSVRRLTCALVLALAAGPVQAALESSPRPEPRPSDAAEIVSRAAAADRPAEMPATFLKSPPPAAEALAVSAMALGRSLRPMPRPVLPYRTAALSASGLRSQPSAVLTARRGAVCGDPGIRGEAMAPIPGRVKGCGVDRPVRVIAVDGIPLTRPAVMDCPTAQALKSWVATGVRPAVGGLGGGVASVNVVADYVCRTRNNKSGAKISEHGRGRAVDVAAVNLKNGAALTVLTGWRDPRHGKVLRQMHKAACGPFGTVLGPESDPYHQDHFHLDTARYRSGAYCR</sequence>
<dbReference type="OrthoDB" id="9809788at2"/>
<dbReference type="InterPro" id="IPR009683">
    <property type="entry name" value="Extensin-like_C"/>
</dbReference>
<name>A0A4R2KWR9_9RHOB</name>
<comment type="caution">
    <text evidence="4">The sequence shown here is derived from an EMBL/GenBank/DDBJ whole genome shotgun (WGS) entry which is preliminary data.</text>
</comment>
<dbReference type="RefSeq" id="WP_132544258.1">
    <property type="nucleotide sequence ID" value="NZ_SLWW01000007.1"/>
</dbReference>
<organism evidence="4 5">
    <name type="scientific">Rhodovulum euryhalinum</name>
    <dbReference type="NCBI Taxonomy" id="35805"/>
    <lineage>
        <taxon>Bacteria</taxon>
        <taxon>Pseudomonadati</taxon>
        <taxon>Pseudomonadota</taxon>
        <taxon>Alphaproteobacteria</taxon>
        <taxon>Rhodobacterales</taxon>
        <taxon>Paracoccaceae</taxon>
        <taxon>Rhodovulum</taxon>
    </lineage>
</organism>
<gene>
    <name evidence="4" type="ORF">EV655_10737</name>
</gene>
<evidence type="ECO:0000313" key="5">
    <source>
        <dbReference type="Proteomes" id="UP000295142"/>
    </source>
</evidence>
<feature type="signal peptide" evidence="2">
    <location>
        <begin position="1"/>
        <end position="21"/>
    </location>
</feature>
<feature type="region of interest" description="Disordered" evidence="1">
    <location>
        <begin position="21"/>
        <end position="44"/>
    </location>
</feature>